<gene>
    <name evidence="2" type="ORF">IEQ44_00655</name>
</gene>
<evidence type="ECO:0000313" key="2">
    <source>
        <dbReference type="EMBL" id="MBE7323160.1"/>
    </source>
</evidence>
<proteinExistence type="predicted"/>
<dbReference type="Proteomes" id="UP000756387">
    <property type="component" value="Unassembled WGS sequence"/>
</dbReference>
<accession>A0ABR9RPQ7</accession>
<name>A0ABR9RPQ7_9ACTN</name>
<evidence type="ECO:0000256" key="1">
    <source>
        <dbReference type="SAM" id="MobiDB-lite"/>
    </source>
</evidence>
<protein>
    <submittedName>
        <fullName evidence="2">Uncharacterized protein</fullName>
    </submittedName>
</protein>
<keyword evidence="3" id="KW-1185">Reference proteome</keyword>
<feature type="region of interest" description="Disordered" evidence="1">
    <location>
        <begin position="25"/>
        <end position="61"/>
    </location>
</feature>
<evidence type="ECO:0000313" key="3">
    <source>
        <dbReference type="Proteomes" id="UP000756387"/>
    </source>
</evidence>
<reference evidence="2 3" key="1">
    <citation type="submission" date="2020-10" db="EMBL/GenBank/DDBJ databases">
        <title>Nocardioides sp. isolated from sludge.</title>
        <authorList>
            <person name="Zhang X."/>
        </authorList>
    </citation>
    <scope>NUCLEOTIDE SEQUENCE [LARGE SCALE GENOMIC DNA]</scope>
    <source>
        <strain evidence="2 3">Y6</strain>
    </source>
</reference>
<dbReference type="EMBL" id="JADCSA010000001">
    <property type="protein sequence ID" value="MBE7323160.1"/>
    <property type="molecule type" value="Genomic_DNA"/>
</dbReference>
<dbReference type="RefSeq" id="WP_193636499.1">
    <property type="nucleotide sequence ID" value="NZ_JADCSA010000001.1"/>
</dbReference>
<comment type="caution">
    <text evidence="2">The sequence shown here is derived from an EMBL/GenBank/DDBJ whole genome shotgun (WGS) entry which is preliminary data.</text>
</comment>
<organism evidence="2 3">
    <name type="scientific">Nocardioides malaquae</name>
    <dbReference type="NCBI Taxonomy" id="2773426"/>
    <lineage>
        <taxon>Bacteria</taxon>
        <taxon>Bacillati</taxon>
        <taxon>Actinomycetota</taxon>
        <taxon>Actinomycetes</taxon>
        <taxon>Propionibacteriales</taxon>
        <taxon>Nocardioidaceae</taxon>
        <taxon>Nocardioides</taxon>
    </lineage>
</organism>
<feature type="compositionally biased region" description="Low complexity" evidence="1">
    <location>
        <begin position="29"/>
        <end position="48"/>
    </location>
</feature>
<feature type="compositionally biased region" description="Basic residues" evidence="1">
    <location>
        <begin position="49"/>
        <end position="61"/>
    </location>
</feature>
<sequence>MLQHRGHQGAAQLDQVGLVVDVRPRMGSRPRVAARAPRPTPRAGSPGRAGRRRAGRRAYGR</sequence>